<proteinExistence type="predicted"/>
<name>A0A6A7AJ78_9PLEO</name>
<accession>A0A6A7AJ78</accession>
<dbReference type="EMBL" id="MU006217">
    <property type="protein sequence ID" value="KAF2832747.1"/>
    <property type="molecule type" value="Genomic_DNA"/>
</dbReference>
<dbReference type="InterPro" id="IPR036388">
    <property type="entry name" value="WH-like_DNA-bd_sf"/>
</dbReference>
<dbReference type="AlphaFoldDB" id="A0A6A7AJ78"/>
<evidence type="ECO:0008006" key="3">
    <source>
        <dbReference type="Google" id="ProtNLM"/>
    </source>
</evidence>
<feature type="non-terminal residue" evidence="1">
    <location>
        <position position="1"/>
    </location>
</feature>
<sequence length="87" mass="10007">KPYLTPHERTRIIAKHEASALLAELATEFSRSKSTMHNTIKRYSLYQTTSNLPCSGRPLRLSSHTKKIIYRKARATSKIEYSELAKE</sequence>
<evidence type="ECO:0000313" key="2">
    <source>
        <dbReference type="Proteomes" id="UP000799424"/>
    </source>
</evidence>
<feature type="non-terminal residue" evidence="1">
    <location>
        <position position="87"/>
    </location>
</feature>
<keyword evidence="2" id="KW-1185">Reference proteome</keyword>
<gene>
    <name evidence="1" type="ORF">CC86DRAFT_246343</name>
</gene>
<organism evidence="1 2">
    <name type="scientific">Ophiobolus disseminans</name>
    <dbReference type="NCBI Taxonomy" id="1469910"/>
    <lineage>
        <taxon>Eukaryota</taxon>
        <taxon>Fungi</taxon>
        <taxon>Dikarya</taxon>
        <taxon>Ascomycota</taxon>
        <taxon>Pezizomycotina</taxon>
        <taxon>Dothideomycetes</taxon>
        <taxon>Pleosporomycetidae</taxon>
        <taxon>Pleosporales</taxon>
        <taxon>Pleosporineae</taxon>
        <taxon>Phaeosphaeriaceae</taxon>
        <taxon>Ophiobolus</taxon>
    </lineage>
</organism>
<dbReference type="Gene3D" id="1.10.10.10">
    <property type="entry name" value="Winged helix-like DNA-binding domain superfamily/Winged helix DNA-binding domain"/>
    <property type="match status" value="1"/>
</dbReference>
<dbReference type="OrthoDB" id="3942356at2759"/>
<protein>
    <recommendedName>
        <fullName evidence="3">Transposase IS30-like HTH domain-containing protein</fullName>
    </recommendedName>
</protein>
<dbReference type="Proteomes" id="UP000799424">
    <property type="component" value="Unassembled WGS sequence"/>
</dbReference>
<evidence type="ECO:0000313" key="1">
    <source>
        <dbReference type="EMBL" id="KAF2832747.1"/>
    </source>
</evidence>
<reference evidence="1" key="1">
    <citation type="journal article" date="2020" name="Stud. Mycol.">
        <title>101 Dothideomycetes genomes: a test case for predicting lifestyles and emergence of pathogens.</title>
        <authorList>
            <person name="Haridas S."/>
            <person name="Albert R."/>
            <person name="Binder M."/>
            <person name="Bloem J."/>
            <person name="Labutti K."/>
            <person name="Salamov A."/>
            <person name="Andreopoulos B."/>
            <person name="Baker S."/>
            <person name="Barry K."/>
            <person name="Bills G."/>
            <person name="Bluhm B."/>
            <person name="Cannon C."/>
            <person name="Castanera R."/>
            <person name="Culley D."/>
            <person name="Daum C."/>
            <person name="Ezra D."/>
            <person name="Gonzalez J."/>
            <person name="Henrissat B."/>
            <person name="Kuo A."/>
            <person name="Liang C."/>
            <person name="Lipzen A."/>
            <person name="Lutzoni F."/>
            <person name="Magnuson J."/>
            <person name="Mondo S."/>
            <person name="Nolan M."/>
            <person name="Ohm R."/>
            <person name="Pangilinan J."/>
            <person name="Park H.-J."/>
            <person name="Ramirez L."/>
            <person name="Alfaro M."/>
            <person name="Sun H."/>
            <person name="Tritt A."/>
            <person name="Yoshinaga Y."/>
            <person name="Zwiers L.-H."/>
            <person name="Turgeon B."/>
            <person name="Goodwin S."/>
            <person name="Spatafora J."/>
            <person name="Crous P."/>
            <person name="Grigoriev I."/>
        </authorList>
    </citation>
    <scope>NUCLEOTIDE SEQUENCE</scope>
    <source>
        <strain evidence="1">CBS 113818</strain>
    </source>
</reference>